<evidence type="ECO:0000256" key="1">
    <source>
        <dbReference type="SAM" id="MobiDB-lite"/>
    </source>
</evidence>
<dbReference type="Proteomes" id="UP001596514">
    <property type="component" value="Unassembled WGS sequence"/>
</dbReference>
<accession>A0ABW2SUH4</accession>
<dbReference type="RefSeq" id="WP_343967140.1">
    <property type="nucleotide sequence ID" value="NZ_BAAAGK010000055.1"/>
</dbReference>
<comment type="caution">
    <text evidence="2">The sequence shown here is derived from an EMBL/GenBank/DDBJ whole genome shotgun (WGS) entry which is preliminary data.</text>
</comment>
<evidence type="ECO:0000313" key="2">
    <source>
        <dbReference type="EMBL" id="MFC7599940.1"/>
    </source>
</evidence>
<gene>
    <name evidence="2" type="ORF">ACFQVD_07455</name>
</gene>
<reference evidence="3" key="1">
    <citation type="journal article" date="2019" name="Int. J. Syst. Evol. Microbiol.">
        <title>The Global Catalogue of Microorganisms (GCM) 10K type strain sequencing project: providing services to taxonomists for standard genome sequencing and annotation.</title>
        <authorList>
            <consortium name="The Broad Institute Genomics Platform"/>
            <consortium name="The Broad Institute Genome Sequencing Center for Infectious Disease"/>
            <person name="Wu L."/>
            <person name="Ma J."/>
        </authorList>
    </citation>
    <scope>NUCLEOTIDE SEQUENCE [LARGE SCALE GENOMIC DNA]</scope>
    <source>
        <strain evidence="3">JCM 10083</strain>
    </source>
</reference>
<name>A0ABW2SUH4_9ACTN</name>
<evidence type="ECO:0000313" key="3">
    <source>
        <dbReference type="Proteomes" id="UP001596514"/>
    </source>
</evidence>
<proteinExistence type="predicted"/>
<protein>
    <submittedName>
        <fullName evidence="2">Uncharacterized protein</fullName>
    </submittedName>
</protein>
<organism evidence="2 3">
    <name type="scientific">Streptosporangium amethystogenes subsp. fukuiense</name>
    <dbReference type="NCBI Taxonomy" id="698418"/>
    <lineage>
        <taxon>Bacteria</taxon>
        <taxon>Bacillati</taxon>
        <taxon>Actinomycetota</taxon>
        <taxon>Actinomycetes</taxon>
        <taxon>Streptosporangiales</taxon>
        <taxon>Streptosporangiaceae</taxon>
        <taxon>Streptosporangium</taxon>
    </lineage>
</organism>
<feature type="region of interest" description="Disordered" evidence="1">
    <location>
        <begin position="1"/>
        <end position="27"/>
    </location>
</feature>
<dbReference type="EMBL" id="JBHTEE010000001">
    <property type="protein sequence ID" value="MFC7599940.1"/>
    <property type="molecule type" value="Genomic_DNA"/>
</dbReference>
<sequence>MIENTVGGHDAAGSVRPTPTAVSPELIRAGKPDMSGYLDVKVA</sequence>
<keyword evidence="3" id="KW-1185">Reference proteome</keyword>